<organism evidence="1 2">
    <name type="scientific">Mucuna pruriens</name>
    <name type="common">Velvet bean</name>
    <name type="synonym">Dolichos pruriens</name>
    <dbReference type="NCBI Taxonomy" id="157652"/>
    <lineage>
        <taxon>Eukaryota</taxon>
        <taxon>Viridiplantae</taxon>
        <taxon>Streptophyta</taxon>
        <taxon>Embryophyta</taxon>
        <taxon>Tracheophyta</taxon>
        <taxon>Spermatophyta</taxon>
        <taxon>Magnoliopsida</taxon>
        <taxon>eudicotyledons</taxon>
        <taxon>Gunneridae</taxon>
        <taxon>Pentapetalae</taxon>
        <taxon>rosids</taxon>
        <taxon>fabids</taxon>
        <taxon>Fabales</taxon>
        <taxon>Fabaceae</taxon>
        <taxon>Papilionoideae</taxon>
        <taxon>50 kb inversion clade</taxon>
        <taxon>NPAAA clade</taxon>
        <taxon>indigoferoid/millettioid clade</taxon>
        <taxon>Phaseoleae</taxon>
        <taxon>Mucuna</taxon>
    </lineage>
</organism>
<dbReference type="EMBL" id="QJKJ01011486">
    <property type="protein sequence ID" value="RDX71036.1"/>
    <property type="molecule type" value="Genomic_DNA"/>
</dbReference>
<keyword evidence="2" id="KW-1185">Reference proteome</keyword>
<reference evidence="1" key="1">
    <citation type="submission" date="2018-05" db="EMBL/GenBank/DDBJ databases">
        <title>Draft genome of Mucuna pruriens seed.</title>
        <authorList>
            <person name="Nnadi N.E."/>
            <person name="Vos R."/>
            <person name="Hasami M.H."/>
            <person name="Devisetty U.K."/>
            <person name="Aguiy J.C."/>
        </authorList>
    </citation>
    <scope>NUCLEOTIDE SEQUENCE [LARGE SCALE GENOMIC DNA]</scope>
    <source>
        <strain evidence="1">JCA_2017</strain>
    </source>
</reference>
<dbReference type="AlphaFoldDB" id="A0A371EYD6"/>
<evidence type="ECO:0000313" key="2">
    <source>
        <dbReference type="Proteomes" id="UP000257109"/>
    </source>
</evidence>
<sequence>MAQMFQILSQTNAVVTAMTDQYVARQEQEQAKAEAQHQASWTILPFMPQVEEKWHSLEEQL</sequence>
<dbReference type="Proteomes" id="UP000257109">
    <property type="component" value="Unassembled WGS sequence"/>
</dbReference>
<protein>
    <submittedName>
        <fullName evidence="1">Uncharacterized protein</fullName>
    </submittedName>
</protein>
<evidence type="ECO:0000313" key="1">
    <source>
        <dbReference type="EMBL" id="RDX71036.1"/>
    </source>
</evidence>
<comment type="caution">
    <text evidence="1">The sequence shown here is derived from an EMBL/GenBank/DDBJ whole genome shotgun (WGS) entry which is preliminary data.</text>
</comment>
<feature type="non-terminal residue" evidence="1">
    <location>
        <position position="1"/>
    </location>
</feature>
<proteinExistence type="predicted"/>
<gene>
    <name evidence="1" type="ORF">CR513_49658</name>
</gene>
<name>A0A371EYD6_MUCPR</name>
<accession>A0A371EYD6</accession>